<dbReference type="InterPro" id="IPR003593">
    <property type="entry name" value="AAA+_ATPase"/>
</dbReference>
<dbReference type="PROSITE" id="PS50893">
    <property type="entry name" value="ABC_TRANSPORTER_2"/>
    <property type="match status" value="2"/>
</dbReference>
<reference evidence="12 13" key="1">
    <citation type="submission" date="2017-12" db="EMBL/GenBank/DDBJ databases">
        <title>Hemimetabolous genomes reveal molecular basis of termite eusociality.</title>
        <authorList>
            <person name="Harrison M.C."/>
            <person name="Jongepier E."/>
            <person name="Robertson H.M."/>
            <person name="Arning N."/>
            <person name="Bitard-Feildel T."/>
            <person name="Chao H."/>
            <person name="Childers C.P."/>
            <person name="Dinh H."/>
            <person name="Doddapaneni H."/>
            <person name="Dugan S."/>
            <person name="Gowin J."/>
            <person name="Greiner C."/>
            <person name="Han Y."/>
            <person name="Hu H."/>
            <person name="Hughes D.S.T."/>
            <person name="Huylmans A.-K."/>
            <person name="Kemena C."/>
            <person name="Kremer L.P.M."/>
            <person name="Lee S.L."/>
            <person name="Lopez-Ezquerra A."/>
            <person name="Mallet L."/>
            <person name="Monroy-Kuhn J.M."/>
            <person name="Moser A."/>
            <person name="Murali S.C."/>
            <person name="Muzny D.M."/>
            <person name="Otani S."/>
            <person name="Piulachs M.-D."/>
            <person name="Poelchau M."/>
            <person name="Qu J."/>
            <person name="Schaub F."/>
            <person name="Wada-Katsumata A."/>
            <person name="Worley K.C."/>
            <person name="Xie Q."/>
            <person name="Ylla G."/>
            <person name="Poulsen M."/>
            <person name="Gibbs R.A."/>
            <person name="Schal C."/>
            <person name="Richards S."/>
            <person name="Belles X."/>
            <person name="Korb J."/>
            <person name="Bornberg-Bauer E."/>
        </authorList>
    </citation>
    <scope>NUCLEOTIDE SEQUENCE [LARGE SCALE GENOMIC DNA]</scope>
    <source>
        <tissue evidence="12">Whole body</tissue>
    </source>
</reference>
<feature type="domain" description="ABC transporter" evidence="11">
    <location>
        <begin position="77"/>
        <end position="306"/>
    </location>
</feature>
<keyword evidence="3 9" id="KW-0812">Transmembrane</keyword>
<accession>A0A2J7QD97</accession>
<evidence type="ECO:0000256" key="1">
    <source>
        <dbReference type="ARBA" id="ARBA00004141"/>
    </source>
</evidence>
<evidence type="ECO:0000256" key="9">
    <source>
        <dbReference type="SAM" id="Phobius"/>
    </source>
</evidence>
<feature type="transmembrane region" description="Helical" evidence="9">
    <location>
        <begin position="847"/>
        <end position="869"/>
    </location>
</feature>
<feature type="domain" description="ABC transporter" evidence="11">
    <location>
        <begin position="919"/>
        <end position="1149"/>
    </location>
</feature>
<evidence type="ECO:0000256" key="6">
    <source>
        <dbReference type="ARBA" id="ARBA00022840"/>
    </source>
</evidence>
<dbReference type="Pfam" id="PF12698">
    <property type="entry name" value="ABC2_membrane_3"/>
    <property type="match status" value="1"/>
</dbReference>
<keyword evidence="6" id="KW-0067">ATP-binding</keyword>
<evidence type="ECO:0000256" key="7">
    <source>
        <dbReference type="ARBA" id="ARBA00022989"/>
    </source>
</evidence>
<dbReference type="CDD" id="cd03263">
    <property type="entry name" value="ABC_subfamily_A"/>
    <property type="match status" value="2"/>
</dbReference>
<dbReference type="InterPro" id="IPR026082">
    <property type="entry name" value="ABCA"/>
</dbReference>
<evidence type="ECO:0000256" key="8">
    <source>
        <dbReference type="ARBA" id="ARBA00023136"/>
    </source>
</evidence>
<dbReference type="SUPFAM" id="SSF52540">
    <property type="entry name" value="P-loop containing nucleoside triphosphate hydrolases"/>
    <property type="match status" value="2"/>
</dbReference>
<sequence length="1253" mass="140937">MIMLLVDALIYLLLTLYIEAVAPGEYGVPKPWYFPVQLSYWCENSDYNPYFETVGQKTNVNSPDVYEAEPRNLPAGIQIKHLRKKYGSKEAVKDLTLNMYEGHITVLLGHNGAGKTTTMSMLTGMITPTSGTALVGGFDVRTDIHKVRESLGLCPQHNVLFEDLTVREHLYFFGKMKGLSGHALKAEIKKYISLLELEPKEHTESSKLSGGMQRKLAAGVALCGGSKIVMFDEPTSGLDPAARRALWDLLQTEKHGRTTLLTTHFMDEADLLGDRIAIMAGGELQCCGSSFFLKKKYGAGYRLIIVKGPDCNVDSVTSLLNEFIPKISVDQNIGSELSYLLSENQSSVFEAMLSKLEENKKKLGLLSYGVSLTTMEEVFMKVGKDTEISAPAEHQQTNGIDNVVHSSTFEVDDSSILPSGNKLTMPHYPLLKGSELLINQLIAMFMKKALYVWRTWYITLIQILMPSLFLILTIVIVKTWQTIPDLPPLKMDLKAYGKIFTPIEVKNEHLRNVSLIYKDLTGGIVLNETTKMSDYILRQSKIDLREVRQNYIMGATFCGNETAPTIIGWFNNLPYHSIPLAVQTIYNTILRYYTYNKTINVVNHPLPYTEDTVISFQSWASNNMGFQVSFSLGFSMAFVSAFFIIFYVKERVSKAKHLQIVSGVEVLTFWLSSIVWDLFFFLLPVVGVIITFAAFREDGFRTGAELGRIFVVMICFSWSLLPATYLLSFIFSIPLTGFTRMTMINVVTGIALFMTVNILKLPSLELQDVAEILDWIFLFFPHYSLCSCVHGLYTNYAYNKACSAALLFPGLCLRPNICCKNNCPENGCLQRTDDYFDWQAPGIGRNIAFFILDGIFILIILLMMEFRLFERFAYFIQKSDVKIGTDNDGYEEELDSDVSAEKLKLLTTETSLLLNEYELVLKNVTKYYGKFLAVNKLCLGVKKGECFGLLGVNGAGKTTTFKMMTGDEKISAGEGYVSHLSLKSNMKEVHQLIGYCPQFDALLEDLTGYETLTMFSLLRGLPSAKIHYVINYLADELLFKKHLNKKVKEYSGGNKRKLSTAIALIGDPPVIYLDEPTTGMDPAAKRHLWNVICKIRDSGRCIILTSHSMEECEALCTRLAIMVNGCFKCLGSTQHLKNKFAKGYTLIVKTKKTPNLLANGSTTSNYSVPSKGIDSYDLQPVRQFVAESFPGAMQMEEYQGLLTYCITNPTLTWARMFGMMEKAKHQLNIEDYSLGQTSLEQVFLTFTKKQREE</sequence>
<evidence type="ECO:0000256" key="5">
    <source>
        <dbReference type="ARBA" id="ARBA00022741"/>
    </source>
</evidence>
<keyword evidence="2" id="KW-0813">Transport</keyword>
<evidence type="ECO:0000256" key="10">
    <source>
        <dbReference type="SAM" id="SignalP"/>
    </source>
</evidence>
<dbReference type="InterPro" id="IPR056264">
    <property type="entry name" value="R2_ABCA1-4-like"/>
</dbReference>
<feature type="transmembrane region" description="Helical" evidence="9">
    <location>
        <begin position="456"/>
        <end position="477"/>
    </location>
</feature>
<feature type="transmembrane region" description="Helical" evidence="9">
    <location>
        <begin position="743"/>
        <end position="760"/>
    </location>
</feature>
<dbReference type="STRING" id="105785.A0A2J7QD97"/>
<dbReference type="SMART" id="SM00382">
    <property type="entry name" value="AAA"/>
    <property type="match status" value="2"/>
</dbReference>
<dbReference type="FunCoup" id="A0A2J7QD97">
    <property type="interactions" value="303"/>
</dbReference>
<dbReference type="Gene3D" id="3.40.50.300">
    <property type="entry name" value="P-loop containing nucleotide triphosphate hydrolases"/>
    <property type="match status" value="2"/>
</dbReference>
<dbReference type="PANTHER" id="PTHR19229:SF250">
    <property type="entry name" value="ABC TRANSPORTER DOMAIN-CONTAINING PROTEIN-RELATED"/>
    <property type="match status" value="1"/>
</dbReference>
<dbReference type="FunFam" id="3.40.50.300:FF:000327">
    <property type="entry name" value="ATP-binding cassette sub-family A member 3"/>
    <property type="match status" value="1"/>
</dbReference>
<dbReference type="AlphaFoldDB" id="A0A2J7QD97"/>
<dbReference type="InterPro" id="IPR003439">
    <property type="entry name" value="ABC_transporter-like_ATP-bd"/>
</dbReference>
<dbReference type="Pfam" id="PF23321">
    <property type="entry name" value="R1_ABCA1"/>
    <property type="match status" value="1"/>
</dbReference>
<dbReference type="Pfam" id="PF00005">
    <property type="entry name" value="ABC_tran"/>
    <property type="match status" value="2"/>
</dbReference>
<feature type="chain" id="PRO_5014334804" description="ABC transporter domain-containing protein" evidence="10">
    <location>
        <begin position="21"/>
        <end position="1253"/>
    </location>
</feature>
<keyword evidence="4" id="KW-0677">Repeat</keyword>
<dbReference type="GO" id="GO:0140359">
    <property type="term" value="F:ABC-type transporter activity"/>
    <property type="evidence" value="ECO:0007669"/>
    <property type="project" value="InterPro"/>
</dbReference>
<organism evidence="12 13">
    <name type="scientific">Cryptotermes secundus</name>
    <dbReference type="NCBI Taxonomy" id="105785"/>
    <lineage>
        <taxon>Eukaryota</taxon>
        <taxon>Metazoa</taxon>
        <taxon>Ecdysozoa</taxon>
        <taxon>Arthropoda</taxon>
        <taxon>Hexapoda</taxon>
        <taxon>Insecta</taxon>
        <taxon>Pterygota</taxon>
        <taxon>Neoptera</taxon>
        <taxon>Polyneoptera</taxon>
        <taxon>Dictyoptera</taxon>
        <taxon>Blattodea</taxon>
        <taxon>Blattoidea</taxon>
        <taxon>Termitoidae</taxon>
        <taxon>Kalotermitidae</taxon>
        <taxon>Cryptotermitinae</taxon>
        <taxon>Cryptotermes</taxon>
    </lineage>
</organism>
<evidence type="ECO:0000256" key="2">
    <source>
        <dbReference type="ARBA" id="ARBA00022448"/>
    </source>
</evidence>
<dbReference type="GO" id="GO:0016887">
    <property type="term" value="F:ATP hydrolysis activity"/>
    <property type="evidence" value="ECO:0007669"/>
    <property type="project" value="InterPro"/>
</dbReference>
<dbReference type="OrthoDB" id="6512918at2759"/>
<dbReference type="Proteomes" id="UP000235965">
    <property type="component" value="Unassembled WGS sequence"/>
</dbReference>
<dbReference type="InParanoid" id="A0A2J7QD97"/>
<feature type="signal peptide" evidence="10">
    <location>
        <begin position="1"/>
        <end position="20"/>
    </location>
</feature>
<dbReference type="InterPro" id="IPR013525">
    <property type="entry name" value="ABC2_TM"/>
</dbReference>
<feature type="transmembrane region" description="Helical" evidence="9">
    <location>
        <begin position="668"/>
        <end position="695"/>
    </location>
</feature>
<keyword evidence="5" id="KW-0547">Nucleotide-binding</keyword>
<keyword evidence="7 9" id="KW-1133">Transmembrane helix</keyword>
<protein>
    <recommendedName>
        <fullName evidence="11">ABC transporter domain-containing protein</fullName>
    </recommendedName>
</protein>
<feature type="transmembrane region" description="Helical" evidence="9">
    <location>
        <begin position="628"/>
        <end position="648"/>
    </location>
</feature>
<feature type="transmembrane region" description="Helical" evidence="9">
    <location>
        <begin position="707"/>
        <end position="731"/>
    </location>
</feature>
<keyword evidence="8 9" id="KW-0472">Membrane</keyword>
<evidence type="ECO:0000256" key="4">
    <source>
        <dbReference type="ARBA" id="ARBA00022737"/>
    </source>
</evidence>
<keyword evidence="13" id="KW-1185">Reference proteome</keyword>
<name>A0A2J7QD97_9NEOP</name>
<proteinExistence type="predicted"/>
<evidence type="ECO:0000313" key="12">
    <source>
        <dbReference type="EMBL" id="PNF26560.1"/>
    </source>
</evidence>
<keyword evidence="10" id="KW-0732">Signal</keyword>
<dbReference type="InterPro" id="IPR027417">
    <property type="entry name" value="P-loop_NTPase"/>
</dbReference>
<dbReference type="FunFam" id="3.40.50.300:FF:000298">
    <property type="entry name" value="ATP-binding cassette sub-family A member 12"/>
    <property type="match status" value="1"/>
</dbReference>
<dbReference type="PANTHER" id="PTHR19229">
    <property type="entry name" value="ATP-BINDING CASSETTE TRANSPORTER SUBFAMILY A ABCA"/>
    <property type="match status" value="1"/>
</dbReference>
<evidence type="ECO:0000259" key="11">
    <source>
        <dbReference type="PROSITE" id="PS50893"/>
    </source>
</evidence>
<dbReference type="GO" id="GO:0016020">
    <property type="term" value="C:membrane"/>
    <property type="evidence" value="ECO:0007669"/>
    <property type="project" value="UniProtKB-SubCell"/>
</dbReference>
<gene>
    <name evidence="12" type="ORF">B7P43_G13258</name>
</gene>
<comment type="caution">
    <text evidence="12">The sequence shown here is derived from an EMBL/GenBank/DDBJ whole genome shotgun (WGS) entry which is preliminary data.</text>
</comment>
<evidence type="ECO:0000313" key="13">
    <source>
        <dbReference type="Proteomes" id="UP000235965"/>
    </source>
</evidence>
<comment type="subcellular location">
    <subcellularLocation>
        <location evidence="1">Membrane</location>
        <topology evidence="1">Multi-pass membrane protein</topology>
    </subcellularLocation>
</comment>
<dbReference type="GO" id="GO:0005319">
    <property type="term" value="F:lipid transporter activity"/>
    <property type="evidence" value="ECO:0007669"/>
    <property type="project" value="TreeGrafter"/>
</dbReference>
<evidence type="ECO:0000256" key="3">
    <source>
        <dbReference type="ARBA" id="ARBA00022692"/>
    </source>
</evidence>
<dbReference type="GO" id="GO:0005524">
    <property type="term" value="F:ATP binding"/>
    <property type="evidence" value="ECO:0007669"/>
    <property type="project" value="UniProtKB-KW"/>
</dbReference>
<dbReference type="EMBL" id="NEVH01015826">
    <property type="protein sequence ID" value="PNF26560.1"/>
    <property type="molecule type" value="Genomic_DNA"/>
</dbReference>